<dbReference type="Proteomes" id="UP001183176">
    <property type="component" value="Unassembled WGS sequence"/>
</dbReference>
<organism evidence="2 3">
    <name type="scientific">Jatrophihabitans lederbergiae</name>
    <dbReference type="NCBI Taxonomy" id="3075547"/>
    <lineage>
        <taxon>Bacteria</taxon>
        <taxon>Bacillati</taxon>
        <taxon>Actinomycetota</taxon>
        <taxon>Actinomycetes</taxon>
        <taxon>Jatrophihabitantales</taxon>
        <taxon>Jatrophihabitantaceae</taxon>
        <taxon>Jatrophihabitans</taxon>
    </lineage>
</organism>
<dbReference type="InterPro" id="IPR000835">
    <property type="entry name" value="HTH_MarR-typ"/>
</dbReference>
<evidence type="ECO:0000259" key="1">
    <source>
        <dbReference type="PROSITE" id="PS50995"/>
    </source>
</evidence>
<dbReference type="InterPro" id="IPR036390">
    <property type="entry name" value="WH_DNA-bd_sf"/>
</dbReference>
<proteinExistence type="predicted"/>
<dbReference type="InterPro" id="IPR039422">
    <property type="entry name" value="MarR/SlyA-like"/>
</dbReference>
<reference evidence="3" key="1">
    <citation type="submission" date="2023-07" db="EMBL/GenBank/DDBJ databases">
        <title>30 novel species of actinomycetes from the DSMZ collection.</title>
        <authorList>
            <person name="Nouioui I."/>
        </authorList>
    </citation>
    <scope>NUCLEOTIDE SEQUENCE [LARGE SCALE GENOMIC DNA]</scope>
    <source>
        <strain evidence="3">DSM 44399</strain>
    </source>
</reference>
<accession>A0ABU2JF46</accession>
<feature type="domain" description="HTH marR-type" evidence="1">
    <location>
        <begin position="11"/>
        <end position="144"/>
    </location>
</feature>
<comment type="caution">
    <text evidence="2">The sequence shown here is derived from an EMBL/GenBank/DDBJ whole genome shotgun (WGS) entry which is preliminary data.</text>
</comment>
<keyword evidence="3" id="KW-1185">Reference proteome</keyword>
<dbReference type="PANTHER" id="PTHR33164:SF43">
    <property type="entry name" value="HTH-TYPE TRANSCRIPTIONAL REPRESSOR YETL"/>
    <property type="match status" value="1"/>
</dbReference>
<dbReference type="Pfam" id="PF12802">
    <property type="entry name" value="MarR_2"/>
    <property type="match status" value="1"/>
</dbReference>
<dbReference type="EMBL" id="JAVREH010000028">
    <property type="protein sequence ID" value="MDT0263074.1"/>
    <property type="molecule type" value="Genomic_DNA"/>
</dbReference>
<dbReference type="RefSeq" id="WP_311424221.1">
    <property type="nucleotide sequence ID" value="NZ_JAVREH010000028.1"/>
</dbReference>
<evidence type="ECO:0000313" key="2">
    <source>
        <dbReference type="EMBL" id="MDT0263074.1"/>
    </source>
</evidence>
<gene>
    <name evidence="2" type="ORF">RM423_16915</name>
</gene>
<dbReference type="SMART" id="SM00347">
    <property type="entry name" value="HTH_MARR"/>
    <property type="match status" value="1"/>
</dbReference>
<dbReference type="SUPFAM" id="SSF46785">
    <property type="entry name" value="Winged helix' DNA-binding domain"/>
    <property type="match status" value="1"/>
</dbReference>
<dbReference type="PANTHER" id="PTHR33164">
    <property type="entry name" value="TRANSCRIPTIONAL REGULATOR, MARR FAMILY"/>
    <property type="match status" value="1"/>
</dbReference>
<dbReference type="Gene3D" id="1.10.10.10">
    <property type="entry name" value="Winged helix-like DNA-binding domain superfamily/Winged helix DNA-binding domain"/>
    <property type="match status" value="1"/>
</dbReference>
<protein>
    <submittedName>
        <fullName evidence="2">MarR family transcriptional regulator</fullName>
    </submittedName>
</protein>
<name>A0ABU2JF46_9ACTN</name>
<dbReference type="InterPro" id="IPR036388">
    <property type="entry name" value="WH-like_DNA-bd_sf"/>
</dbReference>
<evidence type="ECO:0000313" key="3">
    <source>
        <dbReference type="Proteomes" id="UP001183176"/>
    </source>
</evidence>
<sequence length="151" mass="15892">MSQAGTVGPVDEAVGYVLKQAATALRAAMDTVLRPLELTVPQYSCLEVLDQRPGLSSSELARATFVSRQSMNLVLQSLQQRGLLARAAVATHGKALPTELTEAGRVQLQAASTAVRAIEKQMLAPLAPDAQQRLLADLAACTAALTGRSRA</sequence>
<dbReference type="PROSITE" id="PS50995">
    <property type="entry name" value="HTH_MARR_2"/>
    <property type="match status" value="1"/>
</dbReference>